<keyword evidence="2" id="KW-1003">Cell membrane</keyword>
<dbReference type="PANTHER" id="PTHR33362:SF5">
    <property type="entry name" value="C4-DICARBOXYLATE TRAP TRANSPORTER LARGE PERMEASE PROTEIN DCTM"/>
    <property type="match status" value="1"/>
</dbReference>
<feature type="transmembrane region" description="Helical" evidence="7">
    <location>
        <begin position="30"/>
        <end position="50"/>
    </location>
</feature>
<evidence type="ECO:0000313" key="9">
    <source>
        <dbReference type="EMBL" id="SDI41224.1"/>
    </source>
</evidence>
<evidence type="ECO:0000256" key="7">
    <source>
        <dbReference type="SAM" id="Phobius"/>
    </source>
</evidence>
<dbReference type="EMBL" id="FNCP01000037">
    <property type="protein sequence ID" value="SDI41224.1"/>
    <property type="molecule type" value="Genomic_DNA"/>
</dbReference>
<feature type="transmembrane region" description="Helical" evidence="7">
    <location>
        <begin position="141"/>
        <end position="165"/>
    </location>
</feature>
<comment type="subcellular location">
    <subcellularLocation>
        <location evidence="1">Cell inner membrane</location>
        <topology evidence="1">Multi-pass membrane protein</topology>
    </subcellularLocation>
</comment>
<dbReference type="GO" id="GO:0022857">
    <property type="term" value="F:transmembrane transporter activity"/>
    <property type="evidence" value="ECO:0007669"/>
    <property type="project" value="TreeGrafter"/>
</dbReference>
<dbReference type="RefSeq" id="WP_092335605.1">
    <property type="nucleotide sequence ID" value="NZ_FNCP01000037.1"/>
</dbReference>
<dbReference type="InterPro" id="IPR010656">
    <property type="entry name" value="DctM"/>
</dbReference>
<keyword evidence="6 7" id="KW-0472">Membrane</keyword>
<keyword evidence="4 7" id="KW-0812">Transmembrane</keyword>
<evidence type="ECO:0000256" key="1">
    <source>
        <dbReference type="ARBA" id="ARBA00004429"/>
    </source>
</evidence>
<feature type="transmembrane region" description="Helical" evidence="7">
    <location>
        <begin position="321"/>
        <end position="352"/>
    </location>
</feature>
<evidence type="ECO:0000256" key="2">
    <source>
        <dbReference type="ARBA" id="ARBA00022475"/>
    </source>
</evidence>
<feature type="transmembrane region" description="Helical" evidence="7">
    <location>
        <begin position="99"/>
        <end position="129"/>
    </location>
</feature>
<evidence type="ECO:0000256" key="3">
    <source>
        <dbReference type="ARBA" id="ARBA00022519"/>
    </source>
</evidence>
<feature type="transmembrane region" description="Helical" evidence="7">
    <location>
        <begin position="409"/>
        <end position="430"/>
    </location>
</feature>
<dbReference type="PANTHER" id="PTHR33362">
    <property type="entry name" value="SIALIC ACID TRAP TRANSPORTER PERMEASE PROTEIN SIAT-RELATED"/>
    <property type="match status" value="1"/>
</dbReference>
<evidence type="ECO:0000259" key="8">
    <source>
        <dbReference type="Pfam" id="PF06808"/>
    </source>
</evidence>
<feature type="transmembrane region" description="Helical" evidence="7">
    <location>
        <begin position="177"/>
        <end position="200"/>
    </location>
</feature>
<feature type="transmembrane region" description="Helical" evidence="7">
    <location>
        <begin position="364"/>
        <end position="389"/>
    </location>
</feature>
<dbReference type="GO" id="GO:0005886">
    <property type="term" value="C:plasma membrane"/>
    <property type="evidence" value="ECO:0007669"/>
    <property type="project" value="UniProtKB-SubCell"/>
</dbReference>
<dbReference type="Pfam" id="PF06808">
    <property type="entry name" value="DctM"/>
    <property type="match status" value="1"/>
</dbReference>
<dbReference type="InterPro" id="IPR004681">
    <property type="entry name" value="TRAP_DctM"/>
</dbReference>
<feature type="transmembrane region" description="Helical" evidence="7">
    <location>
        <begin position="284"/>
        <end position="301"/>
    </location>
</feature>
<keyword evidence="5 7" id="KW-1133">Transmembrane helix</keyword>
<organism evidence="9 10">
    <name type="scientific">Desulfosporosinus hippei DSM 8344</name>
    <dbReference type="NCBI Taxonomy" id="1121419"/>
    <lineage>
        <taxon>Bacteria</taxon>
        <taxon>Bacillati</taxon>
        <taxon>Bacillota</taxon>
        <taxon>Clostridia</taxon>
        <taxon>Eubacteriales</taxon>
        <taxon>Desulfitobacteriaceae</taxon>
        <taxon>Desulfosporosinus</taxon>
    </lineage>
</organism>
<reference evidence="10" key="1">
    <citation type="submission" date="2016-10" db="EMBL/GenBank/DDBJ databases">
        <authorList>
            <person name="Varghese N."/>
            <person name="Submissions S."/>
        </authorList>
    </citation>
    <scope>NUCLEOTIDE SEQUENCE [LARGE SCALE GENOMIC DNA]</scope>
    <source>
        <strain evidence="10">DSM 8344</strain>
    </source>
</reference>
<feature type="transmembrane region" description="Helical" evidence="7">
    <location>
        <begin position="62"/>
        <end position="87"/>
    </location>
</feature>
<dbReference type="Proteomes" id="UP000198656">
    <property type="component" value="Unassembled WGS sequence"/>
</dbReference>
<feature type="transmembrane region" description="Helical" evidence="7">
    <location>
        <begin position="247"/>
        <end position="263"/>
    </location>
</feature>
<dbReference type="AlphaFoldDB" id="A0A1G8KCU1"/>
<dbReference type="PIRSF" id="PIRSF006066">
    <property type="entry name" value="HI0050"/>
    <property type="match status" value="1"/>
</dbReference>
<dbReference type="OrthoDB" id="9772674at2"/>
<accession>A0A1G8KCU1</accession>
<evidence type="ECO:0000256" key="4">
    <source>
        <dbReference type="ARBA" id="ARBA00022692"/>
    </source>
</evidence>
<dbReference type="NCBIfam" id="TIGR00786">
    <property type="entry name" value="dctM"/>
    <property type="match status" value="1"/>
</dbReference>
<evidence type="ECO:0000313" key="10">
    <source>
        <dbReference type="Proteomes" id="UP000198656"/>
    </source>
</evidence>
<evidence type="ECO:0000256" key="5">
    <source>
        <dbReference type="ARBA" id="ARBA00022989"/>
    </source>
</evidence>
<dbReference type="STRING" id="1121419.SAMN05443529_13729"/>
<keyword evidence="3" id="KW-0997">Cell inner membrane</keyword>
<protein>
    <submittedName>
        <fullName evidence="9">TRAP transporter, DctM subunit</fullName>
    </submittedName>
</protein>
<keyword evidence="10" id="KW-1185">Reference proteome</keyword>
<proteinExistence type="predicted"/>
<gene>
    <name evidence="9" type="ORF">SAMN05443529_13729</name>
</gene>
<evidence type="ECO:0000256" key="6">
    <source>
        <dbReference type="ARBA" id="ARBA00023136"/>
    </source>
</evidence>
<feature type="domain" description="TRAP C4-dicarboxylate transport system permease DctM subunit" evidence="8">
    <location>
        <begin position="12"/>
        <end position="426"/>
    </location>
</feature>
<name>A0A1G8KCU1_9FIRM</name>
<sequence length="436" mass="46495">MSIFLVGLIGIAVFFGLVMARMPIAYAMALVGFVGFSYLTSVPAAMDMLAKELYNTFTSYSLSVIVMFVWMGFLAFYSGIGTSLYVFAYKMIGHLPGGLAIATQAACAVFGAICGSNTATAATMAAIALPEMDKYHYDKSLSTASIAAGGVLGILIPPSVIFILYGTATEQSVGTLFMAGIIPGILLTVLNMGMIYILTWRNPSLGPAGSKATWSERIHSLRGGLGEALAVFVLSIGGLFAGWFTPTEAGAVGAGGILIISLLEKRLSWENLKKSLYDTTRTSAMIMLMLAGAVMFGRFMAISRVPFELANWVGSLPLPSFAIMGMILLIYLILGCFIDALALILLTIPIFFPVVVNTLGYDPIWFGVVVVLVVGMGVITPPVGMNVYIIKGIAPEIPLETIFKGVWPFLFTIVICLILLMVFPGIATFLPELIKG</sequence>